<dbReference type="Pfam" id="PF00248">
    <property type="entry name" value="Aldo_ket_red"/>
    <property type="match status" value="1"/>
</dbReference>
<comment type="similarity">
    <text evidence="2">Belongs to the aldo/keto reductase family. Aldo/keto reductase 2 subfamily.</text>
</comment>
<evidence type="ECO:0000256" key="3">
    <source>
        <dbReference type="SAM" id="MobiDB-lite"/>
    </source>
</evidence>
<proteinExistence type="inferred from homology"/>
<dbReference type="PANTHER" id="PTHR43364">
    <property type="entry name" value="NADH-SPECIFIC METHYLGLYOXAL REDUCTASE-RELATED"/>
    <property type="match status" value="1"/>
</dbReference>
<sequence>MSQSDSPVTRFWAPPPEPATKLGRHRQLAPLAGVHVSPICLGGLSLNLGGKVVELGLEGLDKEKSFELLDAFHGAGGNFIDTASNYQDEMSEKIIGEWMETRGIRDQMVIATKYTANIKRTANLLQKTHYVGNNLKSLHLAIEGSLKKLRTSYVDILYLHWWDWCCGVEEVMNALHNLVVQPESKVLYLGVSDTPAWVVAETHMRA</sequence>
<evidence type="ECO:0000259" key="4">
    <source>
        <dbReference type="Pfam" id="PF00248"/>
    </source>
</evidence>
<dbReference type="Proteomes" id="UP000076871">
    <property type="component" value="Unassembled WGS sequence"/>
</dbReference>
<keyword evidence="6" id="KW-1185">Reference proteome</keyword>
<keyword evidence="1" id="KW-0521">NADP</keyword>
<dbReference type="AlphaFoldDB" id="A0A165F157"/>
<dbReference type="OrthoDB" id="48988at2759"/>
<organism evidence="5 6">
    <name type="scientific">Laetiporus sulphureus 93-53</name>
    <dbReference type="NCBI Taxonomy" id="1314785"/>
    <lineage>
        <taxon>Eukaryota</taxon>
        <taxon>Fungi</taxon>
        <taxon>Dikarya</taxon>
        <taxon>Basidiomycota</taxon>
        <taxon>Agaricomycotina</taxon>
        <taxon>Agaricomycetes</taxon>
        <taxon>Polyporales</taxon>
        <taxon>Laetiporus</taxon>
    </lineage>
</organism>
<dbReference type="RefSeq" id="XP_040765889.1">
    <property type="nucleotide sequence ID" value="XM_040912365.1"/>
</dbReference>
<accession>A0A165F157</accession>
<protein>
    <submittedName>
        <fullName evidence="5">Aldo/keto reductase</fullName>
    </submittedName>
</protein>
<dbReference type="InterPro" id="IPR036812">
    <property type="entry name" value="NAD(P)_OxRdtase_dom_sf"/>
</dbReference>
<dbReference type="PANTHER" id="PTHR43364:SF7">
    <property type="entry name" value="NADP-DEPENDENT OXIDOREDUCTASE DOMAIN-CONTAINING PROTEIN-RELATED"/>
    <property type="match status" value="1"/>
</dbReference>
<gene>
    <name evidence="5" type="ORF">LAESUDRAFT_757837</name>
</gene>
<evidence type="ECO:0000313" key="5">
    <source>
        <dbReference type="EMBL" id="KZT08149.1"/>
    </source>
</evidence>
<reference evidence="5 6" key="1">
    <citation type="journal article" date="2016" name="Mol. Biol. Evol.">
        <title>Comparative Genomics of Early-Diverging Mushroom-Forming Fungi Provides Insights into the Origins of Lignocellulose Decay Capabilities.</title>
        <authorList>
            <person name="Nagy L.G."/>
            <person name="Riley R."/>
            <person name="Tritt A."/>
            <person name="Adam C."/>
            <person name="Daum C."/>
            <person name="Floudas D."/>
            <person name="Sun H."/>
            <person name="Yadav J.S."/>
            <person name="Pangilinan J."/>
            <person name="Larsson K.H."/>
            <person name="Matsuura K."/>
            <person name="Barry K."/>
            <person name="Labutti K."/>
            <person name="Kuo R."/>
            <person name="Ohm R.A."/>
            <person name="Bhattacharya S.S."/>
            <person name="Shirouzu T."/>
            <person name="Yoshinaga Y."/>
            <person name="Martin F.M."/>
            <person name="Grigoriev I.V."/>
            <person name="Hibbett D.S."/>
        </authorList>
    </citation>
    <scope>NUCLEOTIDE SEQUENCE [LARGE SCALE GENOMIC DNA]</scope>
    <source>
        <strain evidence="5 6">93-53</strain>
    </source>
</reference>
<dbReference type="EMBL" id="KV427616">
    <property type="protein sequence ID" value="KZT08149.1"/>
    <property type="molecule type" value="Genomic_DNA"/>
</dbReference>
<evidence type="ECO:0000256" key="2">
    <source>
        <dbReference type="ARBA" id="ARBA00038157"/>
    </source>
</evidence>
<dbReference type="GeneID" id="63829393"/>
<dbReference type="InterPro" id="IPR023210">
    <property type="entry name" value="NADP_OxRdtase_dom"/>
</dbReference>
<evidence type="ECO:0000313" key="6">
    <source>
        <dbReference type="Proteomes" id="UP000076871"/>
    </source>
</evidence>
<dbReference type="SUPFAM" id="SSF51430">
    <property type="entry name" value="NAD(P)-linked oxidoreductase"/>
    <property type="match status" value="1"/>
</dbReference>
<dbReference type="STRING" id="1314785.A0A165F157"/>
<feature type="region of interest" description="Disordered" evidence="3">
    <location>
        <begin position="1"/>
        <end position="24"/>
    </location>
</feature>
<feature type="domain" description="NADP-dependent oxidoreductase" evidence="4">
    <location>
        <begin position="39"/>
        <end position="202"/>
    </location>
</feature>
<name>A0A165F157_9APHY</name>
<dbReference type="Gene3D" id="3.20.20.100">
    <property type="entry name" value="NADP-dependent oxidoreductase domain"/>
    <property type="match status" value="1"/>
</dbReference>
<dbReference type="InterPro" id="IPR050523">
    <property type="entry name" value="AKR_Detox_Biosynth"/>
</dbReference>
<evidence type="ECO:0000256" key="1">
    <source>
        <dbReference type="ARBA" id="ARBA00022857"/>
    </source>
</evidence>
<dbReference type="InParanoid" id="A0A165F157"/>